<evidence type="ECO:0000256" key="3">
    <source>
        <dbReference type="ARBA" id="ARBA00015281"/>
    </source>
</evidence>
<dbReference type="PANTHER" id="PTHR35603">
    <property type="match status" value="1"/>
</dbReference>
<evidence type="ECO:0000313" key="8">
    <source>
        <dbReference type="EMBL" id="RED16919.1"/>
    </source>
</evidence>
<dbReference type="Pfam" id="PF05433">
    <property type="entry name" value="Rick_17kDa_Anti"/>
    <property type="match status" value="1"/>
</dbReference>
<keyword evidence="4" id="KW-0472">Membrane</keyword>
<dbReference type="InterPro" id="IPR051407">
    <property type="entry name" value="Bact_OM_lipoprot/Surf_antigen"/>
</dbReference>
<evidence type="ECO:0000256" key="2">
    <source>
        <dbReference type="ARBA" id="ARBA00008681"/>
    </source>
</evidence>
<dbReference type="GO" id="GO:0009279">
    <property type="term" value="C:cell outer membrane"/>
    <property type="evidence" value="ECO:0007669"/>
    <property type="project" value="UniProtKB-SubCell"/>
</dbReference>
<keyword evidence="6" id="KW-0732">Signal</keyword>
<dbReference type="OrthoDB" id="7429177at2"/>
<dbReference type="Proteomes" id="UP000256310">
    <property type="component" value="Unassembled WGS sequence"/>
</dbReference>
<comment type="similarity">
    <text evidence="2">Belongs to the rickettsiale 17 kDa surface antigen family.</text>
</comment>
<dbReference type="EMBL" id="QRDP01000004">
    <property type="protein sequence ID" value="RED16919.1"/>
    <property type="molecule type" value="Genomic_DNA"/>
</dbReference>
<evidence type="ECO:0000256" key="6">
    <source>
        <dbReference type="SAM" id="SignalP"/>
    </source>
</evidence>
<feature type="chain" id="PRO_5017562022" description="17 kDa surface antigen" evidence="6">
    <location>
        <begin position="23"/>
        <end position="124"/>
    </location>
</feature>
<dbReference type="InterPro" id="IPR008816">
    <property type="entry name" value="Gly_zipper_2TM_dom"/>
</dbReference>
<gene>
    <name evidence="8" type="ORF">DFR46_1953</name>
</gene>
<accession>A0A3D9FGK4</accession>
<keyword evidence="5" id="KW-0449">Lipoprotein</keyword>
<comment type="caution">
    <text evidence="8">The sequence shown here is derived from an EMBL/GenBank/DDBJ whole genome shotgun (WGS) entry which is preliminary data.</text>
</comment>
<sequence>MRIASLAFAATVLAATSGPALAGPPAHAPAWGQRANEAQVTPIVYRRDRDRHRGYQGRIWRDDEGRYRCRREDGTVGLLIGGAAGALVGREIDGGRDRTVGTIVGAAAGALIGREIDRSDSRCE</sequence>
<reference evidence="8 9" key="1">
    <citation type="submission" date="2018-07" db="EMBL/GenBank/DDBJ databases">
        <title>Genomic Encyclopedia of Type Strains, Phase IV (KMG-IV): sequencing the most valuable type-strain genomes for metagenomic binning, comparative biology and taxonomic classification.</title>
        <authorList>
            <person name="Goeker M."/>
        </authorList>
    </citation>
    <scope>NUCLEOTIDE SEQUENCE [LARGE SCALE GENOMIC DNA]</scope>
    <source>
        <strain evidence="8 9">DSM 26725</strain>
    </source>
</reference>
<feature type="domain" description="Glycine zipper 2TM" evidence="7">
    <location>
        <begin position="77"/>
        <end position="116"/>
    </location>
</feature>
<evidence type="ECO:0000256" key="4">
    <source>
        <dbReference type="ARBA" id="ARBA00023136"/>
    </source>
</evidence>
<protein>
    <recommendedName>
        <fullName evidence="3">17 kDa surface antigen</fullName>
    </recommendedName>
</protein>
<proteinExistence type="inferred from homology"/>
<dbReference type="RefSeq" id="WP_116237265.1">
    <property type="nucleotide sequence ID" value="NZ_QRDP01000004.1"/>
</dbReference>
<comment type="subcellular location">
    <subcellularLocation>
        <location evidence="1">Cell outer membrane</location>
        <topology evidence="1">Lipid-anchor</topology>
    </subcellularLocation>
</comment>
<organism evidence="8 9">
    <name type="scientific">Parasphingopyxis lamellibrachiae</name>
    <dbReference type="NCBI Taxonomy" id="680125"/>
    <lineage>
        <taxon>Bacteria</taxon>
        <taxon>Pseudomonadati</taxon>
        <taxon>Pseudomonadota</taxon>
        <taxon>Alphaproteobacteria</taxon>
        <taxon>Sphingomonadales</taxon>
        <taxon>Sphingomonadaceae</taxon>
        <taxon>Parasphingopyxis</taxon>
    </lineage>
</organism>
<evidence type="ECO:0000313" key="9">
    <source>
        <dbReference type="Proteomes" id="UP000256310"/>
    </source>
</evidence>
<evidence type="ECO:0000256" key="5">
    <source>
        <dbReference type="ARBA" id="ARBA00023288"/>
    </source>
</evidence>
<feature type="signal peptide" evidence="6">
    <location>
        <begin position="1"/>
        <end position="22"/>
    </location>
</feature>
<dbReference type="PANTHER" id="PTHR35603:SF2">
    <property type="entry name" value="OUTER MEMBRANE LIPOPROTEIN"/>
    <property type="match status" value="1"/>
</dbReference>
<evidence type="ECO:0000259" key="7">
    <source>
        <dbReference type="Pfam" id="PF05433"/>
    </source>
</evidence>
<evidence type="ECO:0000256" key="1">
    <source>
        <dbReference type="ARBA" id="ARBA00004459"/>
    </source>
</evidence>
<name>A0A3D9FGK4_9SPHN</name>
<dbReference type="AlphaFoldDB" id="A0A3D9FGK4"/>
<keyword evidence="9" id="KW-1185">Reference proteome</keyword>